<evidence type="ECO:0000256" key="5">
    <source>
        <dbReference type="SAM" id="Phobius"/>
    </source>
</evidence>
<evidence type="ECO:0000313" key="8">
    <source>
        <dbReference type="Proteomes" id="UP000614811"/>
    </source>
</evidence>
<comment type="caution">
    <text evidence="7">The sequence shown here is derived from an EMBL/GenBank/DDBJ whole genome shotgun (WGS) entry which is preliminary data.</text>
</comment>
<dbReference type="Pfam" id="PF00892">
    <property type="entry name" value="EamA"/>
    <property type="match status" value="2"/>
</dbReference>
<dbReference type="AlphaFoldDB" id="A0A918VSF7"/>
<name>A0A918VSF7_9GAMM</name>
<reference evidence="7" key="1">
    <citation type="journal article" date="2014" name="Int. J. Syst. Evol. Microbiol.">
        <title>Complete genome sequence of Corynebacterium casei LMG S-19264T (=DSM 44701T), isolated from a smear-ripened cheese.</title>
        <authorList>
            <consortium name="US DOE Joint Genome Institute (JGI-PGF)"/>
            <person name="Walter F."/>
            <person name="Albersmeier A."/>
            <person name="Kalinowski J."/>
            <person name="Ruckert C."/>
        </authorList>
    </citation>
    <scope>NUCLEOTIDE SEQUENCE</scope>
    <source>
        <strain evidence="7">KCTC 12711</strain>
    </source>
</reference>
<dbReference type="InterPro" id="IPR000620">
    <property type="entry name" value="EamA_dom"/>
</dbReference>
<feature type="transmembrane region" description="Helical" evidence="5">
    <location>
        <begin position="154"/>
        <end position="175"/>
    </location>
</feature>
<feature type="transmembrane region" description="Helical" evidence="5">
    <location>
        <begin position="270"/>
        <end position="288"/>
    </location>
</feature>
<dbReference type="PANTHER" id="PTHR22911">
    <property type="entry name" value="ACYL-MALONYL CONDENSING ENZYME-RELATED"/>
    <property type="match status" value="1"/>
</dbReference>
<keyword evidence="4 5" id="KW-0472">Membrane</keyword>
<evidence type="ECO:0000259" key="6">
    <source>
        <dbReference type="Pfam" id="PF00892"/>
    </source>
</evidence>
<keyword evidence="2 5" id="KW-0812">Transmembrane</keyword>
<feature type="transmembrane region" description="Helical" evidence="5">
    <location>
        <begin position="241"/>
        <end position="264"/>
    </location>
</feature>
<evidence type="ECO:0000256" key="3">
    <source>
        <dbReference type="ARBA" id="ARBA00022989"/>
    </source>
</evidence>
<feature type="domain" description="EamA" evidence="6">
    <location>
        <begin position="17"/>
        <end position="148"/>
    </location>
</feature>
<feature type="transmembrane region" description="Helical" evidence="5">
    <location>
        <begin position="131"/>
        <end position="148"/>
    </location>
</feature>
<evidence type="ECO:0000313" key="7">
    <source>
        <dbReference type="EMBL" id="GHA20221.1"/>
    </source>
</evidence>
<evidence type="ECO:0000256" key="1">
    <source>
        <dbReference type="ARBA" id="ARBA00004141"/>
    </source>
</evidence>
<evidence type="ECO:0000256" key="2">
    <source>
        <dbReference type="ARBA" id="ARBA00022692"/>
    </source>
</evidence>
<feature type="transmembrane region" description="Helical" evidence="5">
    <location>
        <begin position="44"/>
        <end position="66"/>
    </location>
</feature>
<accession>A0A918VSF7</accession>
<feature type="transmembrane region" description="Helical" evidence="5">
    <location>
        <begin position="213"/>
        <end position="234"/>
    </location>
</feature>
<feature type="transmembrane region" description="Helical" evidence="5">
    <location>
        <begin position="187"/>
        <end position="207"/>
    </location>
</feature>
<feature type="transmembrane region" description="Helical" evidence="5">
    <location>
        <begin position="78"/>
        <end position="100"/>
    </location>
</feature>
<feature type="transmembrane region" description="Helical" evidence="5">
    <location>
        <begin position="106"/>
        <end position="124"/>
    </location>
</feature>
<evidence type="ECO:0000256" key="4">
    <source>
        <dbReference type="ARBA" id="ARBA00023136"/>
    </source>
</evidence>
<keyword evidence="8" id="KW-1185">Reference proteome</keyword>
<dbReference type="Proteomes" id="UP000614811">
    <property type="component" value="Unassembled WGS sequence"/>
</dbReference>
<protein>
    <submittedName>
        <fullName evidence="7">Membrane protein</fullName>
    </submittedName>
</protein>
<feature type="domain" description="EamA" evidence="6">
    <location>
        <begin position="157"/>
        <end position="287"/>
    </location>
</feature>
<comment type="subcellular location">
    <subcellularLocation>
        <location evidence="1">Membrane</location>
        <topology evidence="1">Multi-pass membrane protein</topology>
    </subcellularLocation>
</comment>
<dbReference type="PANTHER" id="PTHR22911:SF6">
    <property type="entry name" value="SOLUTE CARRIER FAMILY 35 MEMBER G1"/>
    <property type="match status" value="1"/>
</dbReference>
<sequence>MAQNTHANKPEGATLGLGLAFALFGFAVYSTHDAVVKHLKDYHVFQIVFFAMLFSYVPFSIARIIGAKPLSLSPANPLLLTTRALLHVGALCLSFVAFSLLPMVEAYVLLFCTPLIISVLAIFFLGEKIALYRWAAILLGLIGVIVVLRPSLDTIQLGHVAALAAAFCSACTSVISRKIGATENMATMIMFPLLATIIVSGIALGFVYKPMPITDLGLMFLVGALGLLGQYAVLTGYRNAPAAFVAPMQYSQIVWAIVFGYFFFGETIDRWVIVGSVITVLSGIAIILRERYVSKVQANLKTRNGRMVGAPMMKNSEQKEDEDWL</sequence>
<dbReference type="RefSeq" id="WP_189402786.1">
    <property type="nucleotide sequence ID" value="NZ_BMXA01000008.1"/>
</dbReference>
<dbReference type="InterPro" id="IPR037185">
    <property type="entry name" value="EmrE-like"/>
</dbReference>
<keyword evidence="3 5" id="KW-1133">Transmembrane helix</keyword>
<feature type="transmembrane region" description="Helical" evidence="5">
    <location>
        <begin position="12"/>
        <end position="32"/>
    </location>
</feature>
<organism evidence="7 8">
    <name type="scientific">Arenicella chitinivorans</name>
    <dbReference type="NCBI Taxonomy" id="1329800"/>
    <lineage>
        <taxon>Bacteria</taxon>
        <taxon>Pseudomonadati</taxon>
        <taxon>Pseudomonadota</taxon>
        <taxon>Gammaproteobacteria</taxon>
        <taxon>Arenicellales</taxon>
        <taxon>Arenicellaceae</taxon>
        <taxon>Arenicella</taxon>
    </lineage>
</organism>
<proteinExistence type="predicted"/>
<dbReference type="SUPFAM" id="SSF103481">
    <property type="entry name" value="Multidrug resistance efflux transporter EmrE"/>
    <property type="match status" value="2"/>
</dbReference>
<gene>
    <name evidence="7" type="ORF">GCM10008090_32710</name>
</gene>
<reference evidence="7" key="2">
    <citation type="submission" date="2020-09" db="EMBL/GenBank/DDBJ databases">
        <authorList>
            <person name="Sun Q."/>
            <person name="Kim S."/>
        </authorList>
    </citation>
    <scope>NUCLEOTIDE SEQUENCE</scope>
    <source>
        <strain evidence="7">KCTC 12711</strain>
    </source>
</reference>
<dbReference type="EMBL" id="BMXA01000008">
    <property type="protein sequence ID" value="GHA20221.1"/>
    <property type="molecule type" value="Genomic_DNA"/>
</dbReference>
<dbReference type="GO" id="GO:0016020">
    <property type="term" value="C:membrane"/>
    <property type="evidence" value="ECO:0007669"/>
    <property type="project" value="UniProtKB-SubCell"/>
</dbReference>